<feature type="transmembrane region" description="Helical" evidence="16">
    <location>
        <begin position="679"/>
        <end position="700"/>
    </location>
</feature>
<keyword evidence="15" id="KW-0460">Magnesium</keyword>
<dbReference type="OrthoDB" id="9809127at2"/>
<dbReference type="PANTHER" id="PTHR43185:SF1">
    <property type="entry name" value="FE(2+) TRANSPORTER FEOB"/>
    <property type="match status" value="1"/>
</dbReference>
<accession>A0A179B2V7</accession>
<dbReference type="InterPro" id="IPR050860">
    <property type="entry name" value="FeoB_GTPase"/>
</dbReference>
<feature type="binding site" evidence="14">
    <location>
        <begin position="76"/>
        <end position="79"/>
    </location>
    <ligand>
        <name>GTP</name>
        <dbReference type="ChEBI" id="CHEBI:37565"/>
        <label>1</label>
    </ligand>
</feature>
<reference evidence="18 19" key="1">
    <citation type="submission" date="2016-04" db="EMBL/GenBank/DDBJ databases">
        <title>Peptidophaga gingivicola gen. nov., sp. nov., isolated from human subgingival plaque.</title>
        <authorList>
            <person name="Beall C.J."/>
            <person name="Mokrzan E.M."/>
            <person name="Griffen A.L."/>
            <person name="Leys E.J."/>
        </authorList>
    </citation>
    <scope>NUCLEOTIDE SEQUENCE [LARGE SCALE GENOMIC DNA]</scope>
    <source>
        <strain evidence="18 19">BA112</strain>
    </source>
</reference>
<keyword evidence="15" id="KW-0479">Metal-binding</keyword>
<dbReference type="EMBL" id="LVZK01000001">
    <property type="protein sequence ID" value="OAP85725.1"/>
    <property type="molecule type" value="Genomic_DNA"/>
</dbReference>
<feature type="transmembrane region" description="Helical" evidence="16">
    <location>
        <begin position="520"/>
        <end position="541"/>
    </location>
</feature>
<keyword evidence="8 16" id="KW-1133">Transmembrane helix</keyword>
<keyword evidence="11 14" id="KW-0342">GTP-binding</keyword>
<keyword evidence="19" id="KW-1185">Reference proteome</keyword>
<dbReference type="Pfam" id="PF02421">
    <property type="entry name" value="FeoB_N"/>
    <property type="match status" value="1"/>
</dbReference>
<evidence type="ECO:0000256" key="11">
    <source>
        <dbReference type="ARBA" id="ARBA00023134"/>
    </source>
</evidence>
<evidence type="ECO:0000256" key="9">
    <source>
        <dbReference type="ARBA" id="ARBA00023004"/>
    </source>
</evidence>
<dbReference type="InterPro" id="IPR003373">
    <property type="entry name" value="Fe2_transport_prot-B"/>
</dbReference>
<dbReference type="Pfam" id="PF07664">
    <property type="entry name" value="FeoB_C"/>
    <property type="match status" value="1"/>
</dbReference>
<name>A0A179B2V7_9ACTO</name>
<feature type="transmembrane region" description="Helical" evidence="16">
    <location>
        <begin position="354"/>
        <end position="378"/>
    </location>
</feature>
<evidence type="ECO:0000313" key="19">
    <source>
        <dbReference type="Proteomes" id="UP000078368"/>
    </source>
</evidence>
<evidence type="ECO:0000256" key="5">
    <source>
        <dbReference type="ARBA" id="ARBA00022496"/>
    </source>
</evidence>
<evidence type="ECO:0000256" key="1">
    <source>
        <dbReference type="ARBA" id="ARBA00003926"/>
    </source>
</evidence>
<feature type="transmembrane region" description="Helical" evidence="16">
    <location>
        <begin position="465"/>
        <end position="488"/>
    </location>
</feature>
<dbReference type="Proteomes" id="UP000078368">
    <property type="component" value="Unassembled WGS sequence"/>
</dbReference>
<evidence type="ECO:0000256" key="8">
    <source>
        <dbReference type="ARBA" id="ARBA00022989"/>
    </source>
</evidence>
<keyword evidence="7 14" id="KW-0547">Nucleotide-binding</keyword>
<evidence type="ECO:0000256" key="2">
    <source>
        <dbReference type="ARBA" id="ARBA00004651"/>
    </source>
</evidence>
<dbReference type="NCBIfam" id="TIGR00437">
    <property type="entry name" value="feoB"/>
    <property type="match status" value="1"/>
</dbReference>
<keyword evidence="6 16" id="KW-0812">Transmembrane</keyword>
<dbReference type="PROSITE" id="PS51711">
    <property type="entry name" value="G_FEOB"/>
    <property type="match status" value="1"/>
</dbReference>
<dbReference type="GO" id="GO:0046872">
    <property type="term" value="F:metal ion binding"/>
    <property type="evidence" value="ECO:0007669"/>
    <property type="project" value="UniProtKB-KW"/>
</dbReference>
<feature type="binding site" evidence="14">
    <location>
        <begin position="32"/>
        <end position="39"/>
    </location>
    <ligand>
        <name>GTP</name>
        <dbReference type="ChEBI" id="CHEBI:37565"/>
        <label>1</label>
    </ligand>
</feature>
<gene>
    <name evidence="18" type="ORF">A4H34_00545</name>
</gene>
<dbReference type="GO" id="GO:0005525">
    <property type="term" value="F:GTP binding"/>
    <property type="evidence" value="ECO:0007669"/>
    <property type="project" value="UniProtKB-KW"/>
</dbReference>
<comment type="caution">
    <text evidence="18">The sequence shown here is derived from an EMBL/GenBank/DDBJ whole genome shotgun (WGS) entry which is preliminary data.</text>
</comment>
<keyword evidence="3 16" id="KW-0813">Transport</keyword>
<evidence type="ECO:0000256" key="15">
    <source>
        <dbReference type="PIRSR" id="PIRSR603373-2"/>
    </source>
</evidence>
<keyword evidence="5 16" id="KW-0410">Iron transport</keyword>
<keyword evidence="4" id="KW-1003">Cell membrane</keyword>
<evidence type="ECO:0000256" key="7">
    <source>
        <dbReference type="ARBA" id="ARBA00022741"/>
    </source>
</evidence>
<dbReference type="InterPro" id="IPR011642">
    <property type="entry name" value="Gate_dom"/>
</dbReference>
<feature type="transmembrane region" description="Helical" evidence="16">
    <location>
        <begin position="494"/>
        <end position="513"/>
    </location>
</feature>
<feature type="transmembrane region" description="Helical" evidence="16">
    <location>
        <begin position="281"/>
        <end position="300"/>
    </location>
</feature>
<feature type="binding site" evidence="15">
    <location>
        <position position="46"/>
    </location>
    <ligand>
        <name>Mg(2+)</name>
        <dbReference type="ChEBI" id="CHEBI:18420"/>
        <label>2</label>
    </ligand>
</feature>
<evidence type="ECO:0000256" key="3">
    <source>
        <dbReference type="ARBA" id="ARBA00022448"/>
    </source>
</evidence>
<keyword evidence="10" id="KW-0406">Ion transport</keyword>
<dbReference type="SUPFAM" id="SSF52540">
    <property type="entry name" value="P-loop containing nucleoside triphosphate hydrolases"/>
    <property type="match status" value="1"/>
</dbReference>
<comment type="function">
    <text evidence="1 16">Probable transporter of a GTP-driven Fe(2+) uptake system.</text>
</comment>
<feature type="transmembrane region" description="Helical" evidence="16">
    <location>
        <begin position="432"/>
        <end position="453"/>
    </location>
</feature>
<dbReference type="PRINTS" id="PR00326">
    <property type="entry name" value="GTP1OBG"/>
</dbReference>
<evidence type="ECO:0000256" key="4">
    <source>
        <dbReference type="ARBA" id="ARBA00022475"/>
    </source>
</evidence>
<dbReference type="InterPro" id="IPR027417">
    <property type="entry name" value="P-loop_NTPase"/>
</dbReference>
<evidence type="ECO:0000313" key="18">
    <source>
        <dbReference type="EMBL" id="OAP85725.1"/>
    </source>
</evidence>
<dbReference type="Pfam" id="PF07670">
    <property type="entry name" value="Gate"/>
    <property type="match status" value="2"/>
</dbReference>
<proteinExistence type="inferred from homology"/>
<dbReference type="Gene3D" id="3.40.50.300">
    <property type="entry name" value="P-loop containing nucleotide triphosphate hydrolases"/>
    <property type="match status" value="1"/>
</dbReference>
<evidence type="ECO:0000256" key="16">
    <source>
        <dbReference type="RuleBase" id="RU362098"/>
    </source>
</evidence>
<comment type="subcellular location">
    <subcellularLocation>
        <location evidence="16">Cell inner membrane</location>
        <topology evidence="16">Multi-pass membrane protein</topology>
    </subcellularLocation>
    <subcellularLocation>
        <location evidence="2">Cell membrane</location>
        <topology evidence="2">Multi-pass membrane protein</topology>
    </subcellularLocation>
</comment>
<feature type="domain" description="FeoB-type G" evidence="17">
    <location>
        <begin position="25"/>
        <end position="196"/>
    </location>
</feature>
<evidence type="ECO:0000259" key="17">
    <source>
        <dbReference type="PROSITE" id="PS51711"/>
    </source>
</evidence>
<sequence>MSCPRCGSEGHSHATATLSIDPSTEPTIALVGNPNVGKSTLFNQLTGARQRVVNAPGTTVQVASGNWHKAKIKVLDLPGTYSLIATSPDEQVVSDTIACAPGTITDREKTRGIDLVLVLLDGSSLTRSLYLLGQVGQTGQPVAAVVTMTDVAVENGDVIDYDALSRTLGIPILPMDPRSSKDYERLEEMVTEAIRTRPHIRGIDPDPGAPGYIGHVGCDCCEPKPKSTSKKKKKAAVSRMHAEELGRADTLFSWVDSVEKSFHESRAEPERLSRSDKLDRLLLNPLVGLAIFFSLMWLLFKTAGEWVSPLQDRFEDFFSKTDPGAISVANGVVWLLKKVGLNDTWFQQLTVGGIVNGLGVVASFFPLMFVIYAAFSVLEDSGYMARAAFLGDRLMRKIGLDGRVILPLIMGFGCNLPSLAAVRTLPSARQRLVTVLITPYTSCAARVTIYLMIARIFFRGHVATIVFSMYLLSAVLIVLAAWVLKFFITKDEKAAPLMLVLPAYQIPRLLIMLKMTFRRSWAFVTGAGKIIVAMTAVVWLMGAIPVGAGDKGFADPELAMEDSLYGKTAQVLVPAFKPTGFGEWHMTGALMTGFVAKETVISSVVTSYNLDPDADAGDAEDDGSDLGKLPKLVSQSLTESAGSGYQGLAAFAFLVFVLAYTPCLATVAEQAKLIGAKKATAAVGVQLAVAWLLAVGIFQIGKLFL</sequence>
<dbReference type="STRING" id="1823756.A4H34_00545"/>
<dbReference type="GO" id="GO:0005886">
    <property type="term" value="C:plasma membrane"/>
    <property type="evidence" value="ECO:0007669"/>
    <property type="project" value="UniProtKB-SubCell"/>
</dbReference>
<feature type="binding site" evidence="15">
    <location>
        <position position="43"/>
    </location>
    <ligand>
        <name>Mg(2+)</name>
        <dbReference type="ChEBI" id="CHEBI:18420"/>
        <label>2</label>
    </ligand>
</feature>
<dbReference type="InterPro" id="IPR011640">
    <property type="entry name" value="Fe2_transport_prot_B_C"/>
</dbReference>
<evidence type="ECO:0000256" key="12">
    <source>
        <dbReference type="ARBA" id="ARBA00023136"/>
    </source>
</evidence>
<feature type="transmembrane region" description="Helical" evidence="16">
    <location>
        <begin position="645"/>
        <end position="667"/>
    </location>
</feature>
<protein>
    <recommendedName>
        <fullName evidence="13 16">Ferrous iron transport protein B</fullName>
    </recommendedName>
</protein>
<keyword evidence="12 16" id="KW-0472">Membrane</keyword>
<feature type="transmembrane region" description="Helical" evidence="16">
    <location>
        <begin position="398"/>
        <end position="420"/>
    </location>
</feature>
<feature type="binding site" evidence="15">
    <location>
        <position position="47"/>
    </location>
    <ligand>
        <name>Mg(2+)</name>
        <dbReference type="ChEBI" id="CHEBI:18420"/>
        <label>2</label>
    </ligand>
</feature>
<comment type="similarity">
    <text evidence="16">Belongs to the TRAFAC class TrmE-Era-EngA-EngB-Septin-like GTPase superfamily. FeoB GTPase (TC 9.A.8) family.</text>
</comment>
<dbReference type="AlphaFoldDB" id="A0A179B2V7"/>
<evidence type="ECO:0000256" key="14">
    <source>
        <dbReference type="PIRSR" id="PIRSR603373-1"/>
    </source>
</evidence>
<evidence type="ECO:0000256" key="6">
    <source>
        <dbReference type="ARBA" id="ARBA00022692"/>
    </source>
</evidence>
<evidence type="ECO:0000256" key="10">
    <source>
        <dbReference type="ARBA" id="ARBA00023065"/>
    </source>
</evidence>
<dbReference type="RefSeq" id="WP_009198474.1">
    <property type="nucleotide sequence ID" value="NZ_LVZK01000001.1"/>
</dbReference>
<dbReference type="InterPro" id="IPR006073">
    <property type="entry name" value="GTP-bd"/>
</dbReference>
<evidence type="ECO:0000256" key="13">
    <source>
        <dbReference type="NCBIfam" id="TIGR00437"/>
    </source>
</evidence>
<dbReference type="InterPro" id="IPR030389">
    <property type="entry name" value="G_FEOB_dom"/>
</dbReference>
<organism evidence="18 19">
    <name type="scientific">Peptidiphaga gingivicola</name>
    <dbReference type="NCBI Taxonomy" id="2741497"/>
    <lineage>
        <taxon>Bacteria</taxon>
        <taxon>Bacillati</taxon>
        <taxon>Actinomycetota</taxon>
        <taxon>Actinomycetes</taxon>
        <taxon>Actinomycetales</taxon>
        <taxon>Actinomycetaceae</taxon>
        <taxon>Peptidiphaga</taxon>
    </lineage>
</organism>
<dbReference type="PANTHER" id="PTHR43185">
    <property type="entry name" value="FERROUS IRON TRANSPORT PROTEIN B"/>
    <property type="match status" value="1"/>
</dbReference>
<keyword evidence="9 16" id="KW-0408">Iron</keyword>
<dbReference type="GO" id="GO:0015093">
    <property type="term" value="F:ferrous iron transmembrane transporter activity"/>
    <property type="evidence" value="ECO:0007669"/>
    <property type="project" value="UniProtKB-UniRule"/>
</dbReference>